<protein>
    <recommendedName>
        <fullName evidence="1">Malate synthase C-terminal domain-containing protein</fullName>
    </recommendedName>
</protein>
<dbReference type="EMBL" id="JASJQH010010714">
    <property type="protein sequence ID" value="KAK9670784.1"/>
    <property type="molecule type" value="Genomic_DNA"/>
</dbReference>
<feature type="non-terminal residue" evidence="2">
    <location>
        <position position="1"/>
    </location>
</feature>
<dbReference type="InterPro" id="IPR048355">
    <property type="entry name" value="MS_C"/>
</dbReference>
<dbReference type="SUPFAM" id="SSF51645">
    <property type="entry name" value="Malate synthase G"/>
    <property type="match status" value="1"/>
</dbReference>
<dbReference type="Pfam" id="PF20659">
    <property type="entry name" value="MS_C"/>
    <property type="match status" value="1"/>
</dbReference>
<reference evidence="2 3" key="1">
    <citation type="submission" date="2023-04" db="EMBL/GenBank/DDBJ databases">
        <title>Genome of Basidiobolus ranarum AG-B5.</title>
        <authorList>
            <person name="Stajich J.E."/>
            <person name="Carter-House D."/>
            <person name="Gryganskyi A."/>
        </authorList>
    </citation>
    <scope>NUCLEOTIDE SEQUENCE [LARGE SCALE GENOMIC DNA]</scope>
    <source>
        <strain evidence="2 3">AG-B5</strain>
    </source>
</reference>
<sequence length="94" mass="10863">IGGWVHFRVWQWAKHSVKTAEGKQVNQQWLLQLLDEETNSLKKQLGNKYGSFKFDLAKKYMAGQVTGKDTDYADFLTTLIYDEITSLPNNKPKL</sequence>
<feature type="domain" description="Malate synthase C-terminal" evidence="1">
    <location>
        <begin position="8"/>
        <end position="84"/>
    </location>
</feature>
<proteinExistence type="predicted"/>
<evidence type="ECO:0000259" key="1">
    <source>
        <dbReference type="Pfam" id="PF20659"/>
    </source>
</evidence>
<keyword evidence="3" id="KW-1185">Reference proteome</keyword>
<accession>A0ABR2VKA8</accession>
<organism evidence="2 3">
    <name type="scientific">Basidiobolus ranarum</name>
    <dbReference type="NCBI Taxonomy" id="34480"/>
    <lineage>
        <taxon>Eukaryota</taxon>
        <taxon>Fungi</taxon>
        <taxon>Fungi incertae sedis</taxon>
        <taxon>Zoopagomycota</taxon>
        <taxon>Entomophthoromycotina</taxon>
        <taxon>Basidiobolomycetes</taxon>
        <taxon>Basidiobolales</taxon>
        <taxon>Basidiobolaceae</taxon>
        <taxon>Basidiobolus</taxon>
    </lineage>
</organism>
<name>A0ABR2VKA8_9FUNG</name>
<evidence type="ECO:0000313" key="2">
    <source>
        <dbReference type="EMBL" id="KAK9670784.1"/>
    </source>
</evidence>
<evidence type="ECO:0000313" key="3">
    <source>
        <dbReference type="Proteomes" id="UP001479436"/>
    </source>
</evidence>
<gene>
    <name evidence="2" type="ORF">K7432_017479</name>
</gene>
<dbReference type="InterPro" id="IPR011076">
    <property type="entry name" value="Malate_synth_sf"/>
</dbReference>
<dbReference type="Gene3D" id="1.20.1220.12">
    <property type="entry name" value="Malate synthase, domain III"/>
    <property type="match status" value="1"/>
</dbReference>
<comment type="caution">
    <text evidence="2">The sequence shown here is derived from an EMBL/GenBank/DDBJ whole genome shotgun (WGS) entry which is preliminary data.</text>
</comment>
<dbReference type="InterPro" id="IPR044856">
    <property type="entry name" value="Malate_synth_C_sf"/>
</dbReference>
<dbReference type="Proteomes" id="UP001479436">
    <property type="component" value="Unassembled WGS sequence"/>
</dbReference>